<dbReference type="EMBL" id="CAQQ02025093">
    <property type="status" value="NOT_ANNOTATED_CDS"/>
    <property type="molecule type" value="Genomic_DNA"/>
</dbReference>
<accession>T1GVM4</accession>
<dbReference type="EnsemblMetazoa" id="MESCA007835-RA">
    <property type="protein sequence ID" value="MESCA007835-PA"/>
    <property type="gene ID" value="MESCA007835"/>
</dbReference>
<organism evidence="2 3">
    <name type="scientific">Megaselia scalaris</name>
    <name type="common">Humpbacked fly</name>
    <name type="synonym">Phora scalaris</name>
    <dbReference type="NCBI Taxonomy" id="36166"/>
    <lineage>
        <taxon>Eukaryota</taxon>
        <taxon>Metazoa</taxon>
        <taxon>Ecdysozoa</taxon>
        <taxon>Arthropoda</taxon>
        <taxon>Hexapoda</taxon>
        <taxon>Insecta</taxon>
        <taxon>Pterygota</taxon>
        <taxon>Neoptera</taxon>
        <taxon>Endopterygota</taxon>
        <taxon>Diptera</taxon>
        <taxon>Brachycera</taxon>
        <taxon>Muscomorpha</taxon>
        <taxon>Platypezoidea</taxon>
        <taxon>Phoridae</taxon>
        <taxon>Megaseliini</taxon>
        <taxon>Megaselia</taxon>
    </lineage>
</organism>
<protein>
    <recommendedName>
        <fullName evidence="4">CLIP domain-containing serine protease</fullName>
    </recommendedName>
</protein>
<feature type="region of interest" description="Disordered" evidence="1">
    <location>
        <begin position="24"/>
        <end position="57"/>
    </location>
</feature>
<name>T1GVM4_MEGSC</name>
<dbReference type="EMBL" id="CAQQ02025092">
    <property type="status" value="NOT_ANNOTATED_CDS"/>
    <property type="molecule type" value="Genomic_DNA"/>
</dbReference>
<reference evidence="2" key="2">
    <citation type="submission" date="2015-06" db="UniProtKB">
        <authorList>
            <consortium name="EnsemblMetazoa"/>
        </authorList>
    </citation>
    <scope>IDENTIFICATION</scope>
</reference>
<feature type="compositionally biased region" description="Low complexity" evidence="1">
    <location>
        <begin position="29"/>
        <end position="47"/>
    </location>
</feature>
<dbReference type="STRING" id="36166.T1GVM4"/>
<dbReference type="Proteomes" id="UP000015102">
    <property type="component" value="Unassembled WGS sequence"/>
</dbReference>
<evidence type="ECO:0008006" key="4">
    <source>
        <dbReference type="Google" id="ProtNLM"/>
    </source>
</evidence>
<dbReference type="HOGENOM" id="CLU_2725114_0_0_1"/>
<reference evidence="3" key="1">
    <citation type="submission" date="2013-02" db="EMBL/GenBank/DDBJ databases">
        <authorList>
            <person name="Hughes D."/>
        </authorList>
    </citation>
    <scope>NUCLEOTIDE SEQUENCE</scope>
    <source>
        <strain>Durham</strain>
        <strain evidence="3">NC isolate 2 -- Noor lab</strain>
    </source>
</reference>
<evidence type="ECO:0000313" key="3">
    <source>
        <dbReference type="Proteomes" id="UP000015102"/>
    </source>
</evidence>
<dbReference type="AlphaFoldDB" id="T1GVM4"/>
<dbReference type="EMBL" id="CAQQ02025091">
    <property type="status" value="NOT_ANNOTATED_CDS"/>
    <property type="molecule type" value="Genomic_DNA"/>
</dbReference>
<sequence>MFLQNSQCENGFGRMPYVCCTEDTGYTNTQQPTPTTRPVTPSVPSTPGDGKGLQLPSPPCQIPYSLALNVVV</sequence>
<proteinExistence type="predicted"/>
<evidence type="ECO:0000313" key="2">
    <source>
        <dbReference type="EnsemblMetazoa" id="MESCA007835-PA"/>
    </source>
</evidence>
<keyword evidence="3" id="KW-1185">Reference proteome</keyword>
<evidence type="ECO:0000256" key="1">
    <source>
        <dbReference type="SAM" id="MobiDB-lite"/>
    </source>
</evidence>